<comment type="caution">
    <text evidence="1">The sequence shown here is derived from an EMBL/GenBank/DDBJ whole genome shotgun (WGS) entry which is preliminary data.</text>
</comment>
<reference evidence="1 2" key="1">
    <citation type="submission" date="2019-11" db="EMBL/GenBank/DDBJ databases">
        <authorList>
            <person name="Dong K."/>
        </authorList>
    </citation>
    <scope>NUCLEOTIDE SEQUENCE [LARGE SCALE GENOMIC DNA]</scope>
    <source>
        <strain evidence="1 2">NBRC 112902</strain>
    </source>
</reference>
<protein>
    <submittedName>
        <fullName evidence="1">Transposase</fullName>
    </submittedName>
</protein>
<proteinExistence type="predicted"/>
<organism evidence="1 2">
    <name type="scientific">Paracoccus litorisediminis</name>
    <dbReference type="NCBI Taxonomy" id="2006130"/>
    <lineage>
        <taxon>Bacteria</taxon>
        <taxon>Pseudomonadati</taxon>
        <taxon>Pseudomonadota</taxon>
        <taxon>Alphaproteobacteria</taxon>
        <taxon>Rhodobacterales</taxon>
        <taxon>Paracoccaceae</taxon>
        <taxon>Paracoccus</taxon>
    </lineage>
</organism>
<keyword evidence="2" id="KW-1185">Reference proteome</keyword>
<accession>A0A844HLK1</accession>
<name>A0A844HLK1_9RHOB</name>
<sequence>MSKGPRCRLTAEFKVQVVARLLSPGATQALVAQELGITSSQLKGWRLHFPATTLLGSAVPEVVAGFQTSR</sequence>
<dbReference type="GO" id="GO:0006313">
    <property type="term" value="P:DNA transposition"/>
    <property type="evidence" value="ECO:0007669"/>
    <property type="project" value="InterPro"/>
</dbReference>
<dbReference type="SUPFAM" id="SSF48295">
    <property type="entry name" value="TrpR-like"/>
    <property type="match status" value="1"/>
</dbReference>
<gene>
    <name evidence="1" type="ORF">GL300_08815</name>
</gene>
<dbReference type="GO" id="GO:0043565">
    <property type="term" value="F:sequence-specific DNA binding"/>
    <property type="evidence" value="ECO:0007669"/>
    <property type="project" value="InterPro"/>
</dbReference>
<dbReference type="InterPro" id="IPR002514">
    <property type="entry name" value="Transposase_8"/>
</dbReference>
<dbReference type="AlphaFoldDB" id="A0A844HLK1"/>
<dbReference type="Proteomes" id="UP000449846">
    <property type="component" value="Unassembled WGS sequence"/>
</dbReference>
<dbReference type="InterPro" id="IPR010921">
    <property type="entry name" value="Trp_repressor/repl_initiator"/>
</dbReference>
<dbReference type="Gene3D" id="1.10.10.60">
    <property type="entry name" value="Homeodomain-like"/>
    <property type="match status" value="1"/>
</dbReference>
<evidence type="ECO:0000313" key="1">
    <source>
        <dbReference type="EMBL" id="MTH59314.1"/>
    </source>
</evidence>
<dbReference type="GO" id="GO:0004803">
    <property type="term" value="F:transposase activity"/>
    <property type="evidence" value="ECO:0007669"/>
    <property type="project" value="InterPro"/>
</dbReference>
<dbReference type="EMBL" id="WMIG01000003">
    <property type="protein sequence ID" value="MTH59314.1"/>
    <property type="molecule type" value="Genomic_DNA"/>
</dbReference>
<dbReference type="RefSeq" id="WP_155039264.1">
    <property type="nucleotide sequence ID" value="NZ_JBHGCD010000003.1"/>
</dbReference>
<dbReference type="Pfam" id="PF01527">
    <property type="entry name" value="HTH_Tnp_1"/>
    <property type="match status" value="1"/>
</dbReference>
<dbReference type="OrthoDB" id="7877002at2"/>
<evidence type="ECO:0000313" key="2">
    <source>
        <dbReference type="Proteomes" id="UP000449846"/>
    </source>
</evidence>